<proteinExistence type="predicted"/>
<dbReference type="InterPro" id="IPR038765">
    <property type="entry name" value="Papain-like_cys_pep_sf"/>
</dbReference>
<dbReference type="SUPFAM" id="SSF54001">
    <property type="entry name" value="Cysteine proteinases"/>
    <property type="match status" value="1"/>
</dbReference>
<dbReference type="EMBL" id="JARJCN010000017">
    <property type="protein sequence ID" value="KAJ7092779.1"/>
    <property type="molecule type" value="Genomic_DNA"/>
</dbReference>
<keyword evidence="3" id="KW-1185">Reference proteome</keyword>
<organism evidence="2 3">
    <name type="scientific">Mycena belliarum</name>
    <dbReference type="NCBI Taxonomy" id="1033014"/>
    <lineage>
        <taxon>Eukaryota</taxon>
        <taxon>Fungi</taxon>
        <taxon>Dikarya</taxon>
        <taxon>Basidiomycota</taxon>
        <taxon>Agaricomycotina</taxon>
        <taxon>Agaricomycetes</taxon>
        <taxon>Agaricomycetidae</taxon>
        <taxon>Agaricales</taxon>
        <taxon>Marasmiineae</taxon>
        <taxon>Mycenaceae</taxon>
        <taxon>Mycena</taxon>
    </lineage>
</organism>
<comment type="caution">
    <text evidence="2">The sequence shown here is derived from an EMBL/GenBank/DDBJ whole genome shotgun (WGS) entry which is preliminary data.</text>
</comment>
<name>A0AAD6U7A6_9AGAR</name>
<feature type="region of interest" description="Disordered" evidence="1">
    <location>
        <begin position="432"/>
        <end position="466"/>
    </location>
</feature>
<evidence type="ECO:0000313" key="2">
    <source>
        <dbReference type="EMBL" id="KAJ7092779.1"/>
    </source>
</evidence>
<evidence type="ECO:0008006" key="4">
    <source>
        <dbReference type="Google" id="ProtNLM"/>
    </source>
</evidence>
<evidence type="ECO:0000256" key="1">
    <source>
        <dbReference type="SAM" id="MobiDB-lite"/>
    </source>
</evidence>
<accession>A0AAD6U7A6</accession>
<gene>
    <name evidence="2" type="ORF">B0H15DRAFT_1020861</name>
</gene>
<evidence type="ECO:0000313" key="3">
    <source>
        <dbReference type="Proteomes" id="UP001222325"/>
    </source>
</evidence>
<reference evidence="2" key="1">
    <citation type="submission" date="2023-03" db="EMBL/GenBank/DDBJ databases">
        <title>Massive genome expansion in bonnet fungi (Mycena s.s.) driven by repeated elements and novel gene families across ecological guilds.</title>
        <authorList>
            <consortium name="Lawrence Berkeley National Laboratory"/>
            <person name="Harder C.B."/>
            <person name="Miyauchi S."/>
            <person name="Viragh M."/>
            <person name="Kuo A."/>
            <person name="Thoen E."/>
            <person name="Andreopoulos B."/>
            <person name="Lu D."/>
            <person name="Skrede I."/>
            <person name="Drula E."/>
            <person name="Henrissat B."/>
            <person name="Morin E."/>
            <person name="Kohler A."/>
            <person name="Barry K."/>
            <person name="LaButti K."/>
            <person name="Morin E."/>
            <person name="Salamov A."/>
            <person name="Lipzen A."/>
            <person name="Mereny Z."/>
            <person name="Hegedus B."/>
            <person name="Baldrian P."/>
            <person name="Stursova M."/>
            <person name="Weitz H."/>
            <person name="Taylor A."/>
            <person name="Grigoriev I.V."/>
            <person name="Nagy L.G."/>
            <person name="Martin F."/>
            <person name="Kauserud H."/>
        </authorList>
    </citation>
    <scope>NUCLEOTIDE SEQUENCE</scope>
    <source>
        <strain evidence="2">CBHHK173m</strain>
    </source>
</reference>
<feature type="compositionally biased region" description="Polar residues" evidence="1">
    <location>
        <begin position="1547"/>
        <end position="1561"/>
    </location>
</feature>
<dbReference type="Gene3D" id="3.40.395.10">
    <property type="entry name" value="Adenoviral Proteinase, Chain A"/>
    <property type="match status" value="1"/>
</dbReference>
<protein>
    <recommendedName>
        <fullName evidence="4">Ubiquitin-like protease family profile domain-containing protein</fullName>
    </recommendedName>
</protein>
<sequence length="1846" mass="205691">MAYSEIIPVDCDEDAAHHRILEIPLSTKSRLPSKSMPLSYLILYDLPLVAPCDGSVHSDMLVYTRTEPTQDIDDLLPFLTVPTRSAVQKLATAFGQALVDGNKSIRTSLNPDVVYPLWALTYWAEILDACEAKDIWLHAESWLNSAGGTDEERRLKLMVRGLWNIVGWHGSLRGFAGVPKAFLAKLLSDEYLDSKMVDAMLLLLSLRSRIAGEETLIIGTTFSEFVRLLPPVVDGVPAGPITSSSGGLKYLKKYGVWFQDSNHKRLYTVLFRPPDHWTVCLVDFEGNRIRYGDGLGWSRPRDFFEGLESWIGQHHEAKFEISEDLPCAHQTDGFSCPIIAVNAIAHNEFGDTLWTQKDAKVLRMKAFCDILKHALAAERIASKPVPAISDPTDLAENLLSVDVDINDELYALPSIAAPCAELAEDSQDIEMGEAEEDPDKALLLSSRKGSAKRRADSIEDAEEPERKIPRTVTAVRDPDRVASRSTDLGLRLGAKTASKSTGRLGTQKPDLVDRASVGLSASATTTRNQRTKIKNGTFKPSATKTKNFREKCRTLDSGATFEPNSKEVQCSICKVWVKMKEPYNTSRFRDHAGAPCAPPPPPARPVNTLDASNFFTRVAAARPKPKERPKKISAPCRGLTAIYDELVGIYLNRTAATGGGARAVGHYSQELFKKPFTELGESHKTQVLTAQMHGRTWKNDTSPGIIATFSVKCLGTVQVDPGSDPSLSPCHECVLVHTSRAYQNAIHKPEPESKNYRFVPHAHQNKTAGMLYARFQGLEELMSEENSHSLERRYINHVLNGDFKDDKLFNGIIEAKILGKTREIKGLGNQNFKHNEDVDAVFGLIHAISPRAYREIAKHIPLRTERSIKDKISRSPRFPVGIQDTTFEFVEKYSVDYQYPRGAPLSLAVDDTKLFSALRPLYDGVKKKWFIVGAIGDPIEVHDIDGLHATLDRLERDPPPMATKLRLWTLQIPLPRVPPLILAIMPIESKVKGPQLAEWQIALMKGLISRGFRITSSGSDGASVERDCHRRLAAASKLLEFRIKHPDPDYPDIIVELWELDGNVWVIFQDAKHGRKTFRNNAASGARGIVLGNFLVYFEQMYTLATQPGSPMYLRDWRKRDRMDDPAAARLSSADTLEQAAQDPTKNLGLVVYLFVFGEIIDAYQSRTISHHERAKIAIRTRLFLRTWRLYLQKAGYSEARHFISKEAYDIFEILVNGILGLIIIHRDHLGDQKCPLLPWFNASDPNEHSFSGLRDISEDFTLQEAILSIPKLRTKMEAAVRAAVKTSDLKKQASGYSHTYYTRDDIDFALLGQYPTDLELSTAYEIATEENNCLWSLLGIHPRDIERAPDPGATLISQPSPDPEFEALFLDEEADATVDASQPTAAEELQRVVDSLKNVANISRAGDEELDACVMASVALSMDELAKIEDLPESNPARFAEIQSEIAHAMATQPTAFTSPSSRPLIDVSSNDLSPLVSLRREHQTREEKMGVRTYNPSGTYKNHKTGVEKPLTDRQRLAQQMQTIVRRDQERGSSTGLNRMVRWQGDSSASKSGDATSKTGNAANAEVAAGGRAKEAMKRRRTILGKVRCISRVAEAGIGPTCLLSAGLYGFAMIGSQIFLAKVITMYSKNGGKAGAHAWVPECDTIGSLSYMVVQLFQHSYRRQFKFTDRNYAALGTLRFAHLPSHSFLALLPQDESENVQDFRDHLEVGPRSQLIFDELCAEKGALAKAVASLNTVRRKGKANNYAAGTKKKVLATRDNPKEIEEHVHYMILNTPGSSQEFWARVNHLYAVWQTMMQLAMSDSLLWEAFDLAWTVGRRALFQTTRRHAKIVSAKIHGGTWSRG</sequence>
<dbReference type="Proteomes" id="UP001222325">
    <property type="component" value="Unassembled WGS sequence"/>
</dbReference>
<feature type="region of interest" description="Disordered" evidence="1">
    <location>
        <begin position="1546"/>
        <end position="1569"/>
    </location>
</feature>